<accession>A0ABW5PVJ0</accession>
<evidence type="ECO:0000313" key="7">
    <source>
        <dbReference type="EMBL" id="MFD2618757.1"/>
    </source>
</evidence>
<dbReference type="InterPro" id="IPR050639">
    <property type="entry name" value="SSR_resolvase"/>
</dbReference>
<keyword evidence="2" id="KW-0238">DNA-binding</keyword>
<proteinExistence type="predicted"/>
<feature type="region of interest" description="Disordered" evidence="5">
    <location>
        <begin position="1"/>
        <end position="28"/>
    </location>
</feature>
<dbReference type="Gene3D" id="3.40.50.1390">
    <property type="entry name" value="Resolvase, N-terminal catalytic domain"/>
    <property type="match status" value="1"/>
</dbReference>
<dbReference type="EMBL" id="JBHUMR010000028">
    <property type="protein sequence ID" value="MFD2618757.1"/>
    <property type="molecule type" value="Genomic_DNA"/>
</dbReference>
<dbReference type="Proteomes" id="UP001597458">
    <property type="component" value="Unassembled WGS sequence"/>
</dbReference>
<evidence type="ECO:0000256" key="1">
    <source>
        <dbReference type="ARBA" id="ARBA00022908"/>
    </source>
</evidence>
<dbReference type="RefSeq" id="WP_141191600.1">
    <property type="nucleotide sequence ID" value="NZ_JBHUMR010000028.1"/>
</dbReference>
<dbReference type="SMART" id="SM00857">
    <property type="entry name" value="Resolvase"/>
    <property type="match status" value="1"/>
</dbReference>
<keyword evidence="8" id="KW-1185">Reference proteome</keyword>
<dbReference type="InterPro" id="IPR006118">
    <property type="entry name" value="Recombinase_CS"/>
</dbReference>
<dbReference type="PANTHER" id="PTHR30461">
    <property type="entry name" value="DNA-INVERTASE FROM LAMBDOID PROPHAGE"/>
    <property type="match status" value="1"/>
</dbReference>
<evidence type="ECO:0000256" key="3">
    <source>
        <dbReference type="ARBA" id="ARBA00023172"/>
    </source>
</evidence>
<organism evidence="7 8">
    <name type="scientific">Terrilactibacillus laevilacticus</name>
    <dbReference type="NCBI Taxonomy" id="1380157"/>
    <lineage>
        <taxon>Bacteria</taxon>
        <taxon>Bacillati</taxon>
        <taxon>Bacillota</taxon>
        <taxon>Bacilli</taxon>
        <taxon>Bacillales</taxon>
        <taxon>Bacillaceae</taxon>
        <taxon>Terrilactibacillus</taxon>
    </lineage>
</organism>
<protein>
    <submittedName>
        <fullName evidence="7">Recombinase family protein</fullName>
    </submittedName>
</protein>
<feature type="active site" description="O-(5'-phospho-DNA)-serine intermediate" evidence="4">
    <location>
        <position position="12"/>
    </location>
</feature>
<name>A0ABW5PVJ0_9BACI</name>
<comment type="caution">
    <text evidence="7">The sequence shown here is derived from an EMBL/GenBank/DDBJ whole genome shotgun (WGS) entry which is preliminary data.</text>
</comment>
<dbReference type="PANTHER" id="PTHR30461:SF2">
    <property type="entry name" value="SERINE RECOMBINASE PINE-RELATED"/>
    <property type="match status" value="1"/>
</dbReference>
<dbReference type="CDD" id="cd03768">
    <property type="entry name" value="SR_ResInv"/>
    <property type="match status" value="1"/>
</dbReference>
<dbReference type="PROSITE" id="PS00397">
    <property type="entry name" value="RECOMBINASES_1"/>
    <property type="match status" value="1"/>
</dbReference>
<evidence type="ECO:0000256" key="4">
    <source>
        <dbReference type="PROSITE-ProRule" id="PRU10137"/>
    </source>
</evidence>
<evidence type="ECO:0000313" key="8">
    <source>
        <dbReference type="Proteomes" id="UP001597458"/>
    </source>
</evidence>
<reference evidence="8" key="1">
    <citation type="journal article" date="2019" name="Int. J. Syst. Evol. Microbiol.">
        <title>The Global Catalogue of Microorganisms (GCM) 10K type strain sequencing project: providing services to taxonomists for standard genome sequencing and annotation.</title>
        <authorList>
            <consortium name="The Broad Institute Genomics Platform"/>
            <consortium name="The Broad Institute Genome Sequencing Center for Infectious Disease"/>
            <person name="Wu L."/>
            <person name="Ma J."/>
        </authorList>
    </citation>
    <scope>NUCLEOTIDE SEQUENCE [LARGE SCALE GENOMIC DNA]</scope>
    <source>
        <strain evidence="8">TISTR 2241</strain>
    </source>
</reference>
<keyword evidence="1" id="KW-0229">DNA integration</keyword>
<sequence length="204" mass="23845">MQTKKFGYVRVSSKDQNEGRQIESTKEQGIEERDIFMDKQSGKDFNREKYQALKQCLREGDILYIHSLDRFGRNKDEIINEWQDITKIIKADIIVLDMPLLDTTNYKDSMGSFISDLVLQILSWMAQEERERIRKRQREGIDVAIKKGVQFGRPKAEPTDEFYQAYGKWKAGEITATAAIEEAGMKRTTFYKLVKEIEEQDKDA</sequence>
<dbReference type="InterPro" id="IPR036162">
    <property type="entry name" value="Resolvase-like_N_sf"/>
</dbReference>
<evidence type="ECO:0000259" key="6">
    <source>
        <dbReference type="PROSITE" id="PS51736"/>
    </source>
</evidence>
<feature type="compositionally biased region" description="Basic and acidic residues" evidence="5">
    <location>
        <begin position="12"/>
        <end position="28"/>
    </location>
</feature>
<feature type="domain" description="Resolvase/invertase-type recombinase catalytic" evidence="6">
    <location>
        <begin position="4"/>
        <end position="148"/>
    </location>
</feature>
<keyword evidence="3" id="KW-0233">DNA recombination</keyword>
<gene>
    <name evidence="7" type="ORF">ACFSTF_15840</name>
</gene>
<evidence type="ECO:0000256" key="5">
    <source>
        <dbReference type="SAM" id="MobiDB-lite"/>
    </source>
</evidence>
<evidence type="ECO:0000256" key="2">
    <source>
        <dbReference type="ARBA" id="ARBA00023125"/>
    </source>
</evidence>
<dbReference type="InterPro" id="IPR006119">
    <property type="entry name" value="Resolv_N"/>
</dbReference>
<dbReference type="PROSITE" id="PS51736">
    <property type="entry name" value="RECOMBINASES_3"/>
    <property type="match status" value="1"/>
</dbReference>
<dbReference type="Pfam" id="PF00239">
    <property type="entry name" value="Resolvase"/>
    <property type="match status" value="1"/>
</dbReference>
<dbReference type="SUPFAM" id="SSF53041">
    <property type="entry name" value="Resolvase-like"/>
    <property type="match status" value="1"/>
</dbReference>